<accession>A0A017T678</accession>
<evidence type="ECO:0000313" key="1">
    <source>
        <dbReference type="EMBL" id="EYF04517.1"/>
    </source>
</evidence>
<dbReference type="AlphaFoldDB" id="A0A017T678"/>
<gene>
    <name evidence="1" type="ORF">CAP_4485</name>
</gene>
<keyword evidence="2" id="KW-1185">Reference proteome</keyword>
<proteinExistence type="predicted"/>
<comment type="caution">
    <text evidence="1">The sequence shown here is derived from an EMBL/GenBank/DDBJ whole genome shotgun (WGS) entry which is preliminary data.</text>
</comment>
<reference evidence="1 2" key="1">
    <citation type="submission" date="2013-05" db="EMBL/GenBank/DDBJ databases">
        <title>Genome assembly of Chondromyces apiculatus DSM 436.</title>
        <authorList>
            <person name="Sharma G."/>
            <person name="Khatri I."/>
            <person name="Kaur C."/>
            <person name="Mayilraj S."/>
            <person name="Subramanian S."/>
        </authorList>
    </citation>
    <scope>NUCLEOTIDE SEQUENCE [LARGE SCALE GENOMIC DNA]</scope>
    <source>
        <strain evidence="1 2">DSM 436</strain>
    </source>
</reference>
<dbReference type="RefSeq" id="WP_044244111.1">
    <property type="nucleotide sequence ID" value="NZ_ASRX01000033.1"/>
</dbReference>
<organism evidence="1 2">
    <name type="scientific">Chondromyces apiculatus DSM 436</name>
    <dbReference type="NCBI Taxonomy" id="1192034"/>
    <lineage>
        <taxon>Bacteria</taxon>
        <taxon>Pseudomonadati</taxon>
        <taxon>Myxococcota</taxon>
        <taxon>Polyangia</taxon>
        <taxon>Polyangiales</taxon>
        <taxon>Polyangiaceae</taxon>
        <taxon>Chondromyces</taxon>
    </lineage>
</organism>
<name>A0A017T678_9BACT</name>
<protein>
    <submittedName>
        <fullName evidence="1">Uncharacterized protein</fullName>
    </submittedName>
</protein>
<sequence length="196" mass="20536">MTWSTNMRGVIVAVGSLLGGLGCDASGSIPEEILSERGGFANPAQRLASDSEGDYCAAEILRWQHDASTETLVLADARVLLGCCGRRGARVERVDSLIELTEVDAPETSGRCEGTCAYDVAIKVPAVPAGPVVLRVLRDVTDAQGGPELVWQGTLHLGQGSGAITVQDEPADAACRERSTQSLDGTWITQASTLTP</sequence>
<dbReference type="EMBL" id="ASRX01000033">
    <property type="protein sequence ID" value="EYF04517.1"/>
    <property type="molecule type" value="Genomic_DNA"/>
</dbReference>
<evidence type="ECO:0000313" key="2">
    <source>
        <dbReference type="Proteomes" id="UP000019678"/>
    </source>
</evidence>
<dbReference type="Proteomes" id="UP000019678">
    <property type="component" value="Unassembled WGS sequence"/>
</dbReference>
<dbReference type="OrthoDB" id="5506529at2"/>